<evidence type="ECO:0000313" key="1">
    <source>
        <dbReference type="EMBL" id="SDI33980.1"/>
    </source>
</evidence>
<organism evidence="1 2">
    <name type="scientific">Paraburkholderia phenazinium</name>
    <dbReference type="NCBI Taxonomy" id="60549"/>
    <lineage>
        <taxon>Bacteria</taxon>
        <taxon>Pseudomonadati</taxon>
        <taxon>Pseudomonadota</taxon>
        <taxon>Betaproteobacteria</taxon>
        <taxon>Burkholderiales</taxon>
        <taxon>Burkholderiaceae</taxon>
        <taxon>Paraburkholderia</taxon>
    </lineage>
</organism>
<name>A0A1G8JTQ9_9BURK</name>
<sequence length="220" mass="25548">MNHDGVIGSLGTRIAMIVQSGGVGVDKKIQHILNQISTLEDDLRAELHQQETRLFYRVSGKRVEFDEAVRKLHRESKTSIGRWLLDSAPLNFVAAPFIYGLIIPLAFLDICISLYQTICFPIYGMVKVRRADYIVMDRWQLRYLNVMERFHCAYCEYGNGLIAYATEIAARTEQYWCPIKHAHKVLGTHARYQRFLVYGESEQYQGRLKQFRDALRKPND</sequence>
<dbReference type="EMBL" id="FNCJ01000021">
    <property type="protein sequence ID" value="SDI33980.1"/>
    <property type="molecule type" value="Genomic_DNA"/>
</dbReference>
<reference evidence="1 2" key="1">
    <citation type="submission" date="2016-10" db="EMBL/GenBank/DDBJ databases">
        <authorList>
            <person name="de Groot N.N."/>
        </authorList>
    </citation>
    <scope>NUCLEOTIDE SEQUENCE [LARGE SCALE GENOMIC DNA]</scope>
    <source>
        <strain evidence="1 2">LMG 2247</strain>
    </source>
</reference>
<proteinExistence type="predicted"/>
<gene>
    <name evidence="1" type="ORF">SAMN05216466_12125</name>
</gene>
<dbReference type="AlphaFoldDB" id="A0A1G8JTQ9"/>
<dbReference type="Proteomes" id="UP000199706">
    <property type="component" value="Unassembled WGS sequence"/>
</dbReference>
<protein>
    <submittedName>
        <fullName evidence="1">Uncharacterized protein</fullName>
    </submittedName>
</protein>
<accession>A0A1G8JTQ9</accession>
<evidence type="ECO:0000313" key="2">
    <source>
        <dbReference type="Proteomes" id="UP000199706"/>
    </source>
</evidence>